<evidence type="ECO:0000313" key="6">
    <source>
        <dbReference type="Proteomes" id="UP000215215"/>
    </source>
</evidence>
<keyword evidence="4" id="KW-0131">Cell cycle</keyword>
<keyword evidence="3" id="KW-0159">Chromosome partition</keyword>
<dbReference type="PANTHER" id="PTHR34298">
    <property type="entry name" value="SEGREGATION AND CONDENSATION PROTEIN B"/>
    <property type="match status" value="1"/>
</dbReference>
<dbReference type="PANTHER" id="PTHR34298:SF2">
    <property type="entry name" value="SEGREGATION AND CONDENSATION PROTEIN B"/>
    <property type="match status" value="1"/>
</dbReference>
<evidence type="ECO:0000256" key="4">
    <source>
        <dbReference type="ARBA" id="ARBA00023306"/>
    </source>
</evidence>
<keyword evidence="1" id="KW-0963">Cytoplasm</keyword>
<comment type="caution">
    <text evidence="5">The sequence shown here is derived from an EMBL/GenBank/DDBJ whole genome shotgun (WGS) entry which is preliminary data.</text>
</comment>
<dbReference type="NCBIfam" id="TIGR00281">
    <property type="entry name" value="SMC-Scp complex subunit ScpB"/>
    <property type="match status" value="1"/>
</dbReference>
<dbReference type="PIRSF" id="PIRSF019345">
    <property type="entry name" value="ScpB"/>
    <property type="match status" value="1"/>
</dbReference>
<dbReference type="InterPro" id="IPR036390">
    <property type="entry name" value="WH_DNA-bd_sf"/>
</dbReference>
<accession>A0A235BXF1</accession>
<protein>
    <submittedName>
        <fullName evidence="5">SMC-Scp complex subunit ScpB</fullName>
    </submittedName>
</protein>
<evidence type="ECO:0000313" key="5">
    <source>
        <dbReference type="EMBL" id="OYD16902.1"/>
    </source>
</evidence>
<sequence>MVASIRDNTKGKGVIEAILFASPSPVSIEKLKSISDMRKREVEACLEELSEEYRGRAFTLIKVNSGYQLVTRPEYEGFVERVREKRVMKLSPQALETLAIILKRGPITRAKIEELRGLDSSHTLSVLLEWGLVGVVGKDGMAYLYEITPHFYEYFKIEKS</sequence>
<organism evidence="5 6">
    <name type="scientific">candidate division WOR-3 bacterium JGI_Cruoil_03_44_89</name>
    <dbReference type="NCBI Taxonomy" id="1973748"/>
    <lineage>
        <taxon>Bacteria</taxon>
        <taxon>Bacteria division WOR-3</taxon>
    </lineage>
</organism>
<dbReference type="EMBL" id="NOZQ01000045">
    <property type="protein sequence ID" value="OYD16902.1"/>
    <property type="molecule type" value="Genomic_DNA"/>
</dbReference>
<dbReference type="AlphaFoldDB" id="A0A235BXF1"/>
<dbReference type="InterPro" id="IPR036388">
    <property type="entry name" value="WH-like_DNA-bd_sf"/>
</dbReference>
<gene>
    <name evidence="5" type="primary">scpB</name>
    <name evidence="5" type="ORF">CH333_02330</name>
</gene>
<dbReference type="SUPFAM" id="SSF46785">
    <property type="entry name" value="Winged helix' DNA-binding domain"/>
    <property type="match status" value="2"/>
</dbReference>
<name>A0A235BXF1_UNCW3</name>
<evidence type="ECO:0000256" key="3">
    <source>
        <dbReference type="ARBA" id="ARBA00022829"/>
    </source>
</evidence>
<reference evidence="5 6" key="1">
    <citation type="submission" date="2017-07" db="EMBL/GenBank/DDBJ databases">
        <title>Recovery of genomes from metagenomes via a dereplication, aggregation, and scoring strategy.</title>
        <authorList>
            <person name="Sieber C.M."/>
            <person name="Probst A.J."/>
            <person name="Sharrar A."/>
            <person name="Thomas B.C."/>
            <person name="Hess M."/>
            <person name="Tringe S.G."/>
            <person name="Banfield J.F."/>
        </authorList>
    </citation>
    <scope>NUCLEOTIDE SEQUENCE [LARGE SCALE GENOMIC DNA]</scope>
    <source>
        <strain evidence="5">JGI_Cruoil_03_44_89</strain>
    </source>
</reference>
<evidence type="ECO:0000256" key="1">
    <source>
        <dbReference type="ARBA" id="ARBA00022490"/>
    </source>
</evidence>
<evidence type="ECO:0000256" key="2">
    <source>
        <dbReference type="ARBA" id="ARBA00022618"/>
    </source>
</evidence>
<dbReference type="Proteomes" id="UP000215215">
    <property type="component" value="Unassembled WGS sequence"/>
</dbReference>
<dbReference type="GO" id="GO:0051301">
    <property type="term" value="P:cell division"/>
    <property type="evidence" value="ECO:0007669"/>
    <property type="project" value="UniProtKB-KW"/>
</dbReference>
<proteinExistence type="predicted"/>
<dbReference type="InterPro" id="IPR005234">
    <property type="entry name" value="ScpB_csome_segregation"/>
</dbReference>
<keyword evidence="2" id="KW-0132">Cell division</keyword>
<dbReference type="GO" id="GO:0051304">
    <property type="term" value="P:chromosome separation"/>
    <property type="evidence" value="ECO:0007669"/>
    <property type="project" value="InterPro"/>
</dbReference>
<dbReference type="Pfam" id="PF04079">
    <property type="entry name" value="SMC_ScpB"/>
    <property type="match status" value="1"/>
</dbReference>
<dbReference type="Gene3D" id="1.10.10.10">
    <property type="entry name" value="Winged helix-like DNA-binding domain superfamily/Winged helix DNA-binding domain"/>
    <property type="match status" value="2"/>
</dbReference>